<evidence type="ECO:0000313" key="2">
    <source>
        <dbReference type="Proteomes" id="UP000515154"/>
    </source>
</evidence>
<dbReference type="Gene3D" id="1.10.3210.10">
    <property type="entry name" value="Hypothetical protein af1432"/>
    <property type="match status" value="1"/>
</dbReference>
<protein>
    <submittedName>
        <fullName evidence="3">2-amino-1-hydroxyethylphosphonate dioxygenase (Glycine-forming)-like</fullName>
    </submittedName>
</protein>
<accession>A0A6P7SVL0</accession>
<dbReference type="InterPro" id="IPR052567">
    <property type="entry name" value="OP_Dioxygenase"/>
</dbReference>
<dbReference type="InterPro" id="IPR006674">
    <property type="entry name" value="HD_domain"/>
</dbReference>
<evidence type="ECO:0000313" key="3">
    <source>
        <dbReference type="RefSeq" id="XP_029642310.1"/>
    </source>
</evidence>
<dbReference type="Proteomes" id="UP000515154">
    <property type="component" value="Linkage group LG11"/>
</dbReference>
<gene>
    <name evidence="3" type="primary">LOC115216972</name>
</gene>
<dbReference type="RefSeq" id="XP_029642310.1">
    <property type="nucleotide sequence ID" value="XM_029786450.2"/>
</dbReference>
<evidence type="ECO:0000259" key="1">
    <source>
        <dbReference type="Pfam" id="PF01966"/>
    </source>
</evidence>
<dbReference type="SUPFAM" id="SSF109604">
    <property type="entry name" value="HD-domain/PDEase-like"/>
    <property type="match status" value="1"/>
</dbReference>
<organism evidence="2 3">
    <name type="scientific">Octopus sinensis</name>
    <name type="common">East Asian common octopus</name>
    <dbReference type="NCBI Taxonomy" id="2607531"/>
    <lineage>
        <taxon>Eukaryota</taxon>
        <taxon>Metazoa</taxon>
        <taxon>Spiralia</taxon>
        <taxon>Lophotrochozoa</taxon>
        <taxon>Mollusca</taxon>
        <taxon>Cephalopoda</taxon>
        <taxon>Coleoidea</taxon>
        <taxon>Octopodiformes</taxon>
        <taxon>Octopoda</taxon>
        <taxon>Incirrata</taxon>
        <taxon>Octopodidae</taxon>
        <taxon>Octopus</taxon>
    </lineage>
</organism>
<dbReference type="Pfam" id="PF01966">
    <property type="entry name" value="HD"/>
    <property type="match status" value="1"/>
</dbReference>
<dbReference type="KEGG" id="osn:115216972"/>
<feature type="domain" description="HD" evidence="1">
    <location>
        <begin position="34"/>
        <end position="115"/>
    </location>
</feature>
<proteinExistence type="predicted"/>
<dbReference type="PANTHER" id="PTHR40202">
    <property type="match status" value="1"/>
</dbReference>
<keyword evidence="2" id="KW-1185">Reference proteome</keyword>
<sequence>MSTATTENILNEVFGLIEKHGESEYFGEPVSIKEHMIQCAMLAEEENYSKEVILGAFFHDFGHFLQMEGKQNLMIVDGVVLGTSNHEKIAAEYLEARNFSPIICNIARHHVNAKRYLVFKNKSYYESLTEASKQTLQLQGGVMSEEEAGEFERQPMFDLIIQARKWDEEGKDPNKVLKPIKYYRNMCADILKK</sequence>
<dbReference type="AlphaFoldDB" id="A0A6P7SVL0"/>
<name>A0A6P7SVL0_9MOLL</name>
<dbReference type="PANTHER" id="PTHR40202:SF1">
    <property type="entry name" value="HD DOMAIN-CONTAINING PROTEIN"/>
    <property type="match status" value="1"/>
</dbReference>
<reference evidence="3" key="1">
    <citation type="submission" date="2025-08" db="UniProtKB">
        <authorList>
            <consortium name="RefSeq"/>
        </authorList>
    </citation>
    <scope>IDENTIFICATION</scope>
</reference>